<name>A0A166QNN7_PSEFL</name>
<dbReference type="AlphaFoldDB" id="A0A166QNN7"/>
<accession>A0A166QNN7</accession>
<evidence type="ECO:0000256" key="1">
    <source>
        <dbReference type="SAM" id="MobiDB-lite"/>
    </source>
</evidence>
<dbReference type="SUPFAM" id="SSF56731">
    <property type="entry name" value="DNA primase core"/>
    <property type="match status" value="1"/>
</dbReference>
<dbReference type="Proteomes" id="UP000076489">
    <property type="component" value="Unassembled WGS sequence"/>
</dbReference>
<gene>
    <name evidence="2" type="ORF">A1D17_03385</name>
</gene>
<reference evidence="3" key="1">
    <citation type="submission" date="2016-03" db="EMBL/GenBank/DDBJ databases">
        <authorList>
            <person name="Ray J."/>
            <person name="Price M."/>
            <person name="Deutschbauer A."/>
        </authorList>
    </citation>
    <scope>NUCLEOTIDE SEQUENCE [LARGE SCALE GENOMIC DNA]</scope>
    <source>
        <strain evidence="3">FW300-N1B4</strain>
    </source>
</reference>
<sequence length="460" mass="49891">MEQTISEFLRERVYPRIDAVERGLLDHFQPNSRLSGAGSYVLKCPACGEKEGFYFPGSQYIQCPRKNECGNSTSLWDAMLDAGYLNSEIVKVLCETAGVEPPKSDKQSNGRAANPDQPHEVSAGQAIFQATQFLAAKHPALLKELQTDRGLTNEQMEAMRLGVYTTPTEVLALLAKRGITREVAIEKGYVEVDPNDASKLTPGLTNRVVGYWPHPDGDVRLWGRLASGKGEDGQKKYRFASKMKKDIPYLFGQRKRGIAVGIEGTFDAWSFHFAGMWGMALGQASLNTAQAAFLAAKGVTEFAYVTDGDAAGYEGGLITIRNGESVGIVVGIVALGQGMDDADALRKAGKLGQLTEMVANRINAGEYLARMCSYYLSCTPPDIKGVNQVLRTADCLTPVSAVVWKDFSTSLGISMDLEREAATSFGNLLIAGLSVREAASIVQRNTGYRITINLETESNG</sequence>
<protein>
    <recommendedName>
        <fullName evidence="4">DNA primase</fullName>
    </recommendedName>
</protein>
<organism evidence="2 3">
    <name type="scientific">Pseudomonas fluorescens</name>
    <dbReference type="NCBI Taxonomy" id="294"/>
    <lineage>
        <taxon>Bacteria</taxon>
        <taxon>Pseudomonadati</taxon>
        <taxon>Pseudomonadota</taxon>
        <taxon>Gammaproteobacteria</taxon>
        <taxon>Pseudomonadales</taxon>
        <taxon>Pseudomonadaceae</taxon>
        <taxon>Pseudomonas</taxon>
    </lineage>
</organism>
<evidence type="ECO:0000313" key="3">
    <source>
        <dbReference type="Proteomes" id="UP000076489"/>
    </source>
</evidence>
<dbReference type="OrthoDB" id="6951234at2"/>
<reference evidence="2 3" key="2">
    <citation type="journal article" date="2018" name="Nature">
        <title>Mutant phenotypes for thousands of bacterial genes of unknown function.</title>
        <authorList>
            <person name="Price M.N."/>
            <person name="Wetmore K.M."/>
            <person name="Waters R.J."/>
            <person name="Callaghan M."/>
            <person name="Ray J."/>
            <person name="Liu H."/>
            <person name="Kuehl J.V."/>
            <person name="Melnyk R.A."/>
            <person name="Lamson J.S."/>
            <person name="Suh Y."/>
            <person name="Carlson H.K."/>
            <person name="Esquivel Z."/>
            <person name="Sadeeshkumar H."/>
            <person name="Chakraborty R."/>
            <person name="Zane G.M."/>
            <person name="Rubin B.E."/>
            <person name="Wall J.D."/>
            <person name="Visel A."/>
            <person name="Bristow J."/>
            <person name="Blow M.J."/>
            <person name="Arkin A.P."/>
            <person name="Deutschbauer A.M."/>
        </authorList>
    </citation>
    <scope>NUCLEOTIDE SEQUENCE [LARGE SCALE GENOMIC DNA]</scope>
    <source>
        <strain evidence="2 3">FW300-N1B4</strain>
    </source>
</reference>
<evidence type="ECO:0000313" key="2">
    <source>
        <dbReference type="EMBL" id="KZN20595.1"/>
    </source>
</evidence>
<feature type="region of interest" description="Disordered" evidence="1">
    <location>
        <begin position="100"/>
        <end position="121"/>
    </location>
</feature>
<dbReference type="EMBL" id="LUKJ01000002">
    <property type="protein sequence ID" value="KZN20595.1"/>
    <property type="molecule type" value="Genomic_DNA"/>
</dbReference>
<comment type="caution">
    <text evidence="2">The sequence shown here is derived from an EMBL/GenBank/DDBJ whole genome shotgun (WGS) entry which is preliminary data.</text>
</comment>
<proteinExistence type="predicted"/>
<dbReference type="RefSeq" id="WP_063340643.1">
    <property type="nucleotide sequence ID" value="NZ_LUKJ01000002.1"/>
</dbReference>
<dbReference type="Gene3D" id="3.40.1360.10">
    <property type="match status" value="1"/>
</dbReference>
<evidence type="ECO:0008006" key="4">
    <source>
        <dbReference type="Google" id="ProtNLM"/>
    </source>
</evidence>